<dbReference type="STRING" id="333140.AWW68_05230"/>
<comment type="caution">
    <text evidence="3">The sequence shown here is derived from an EMBL/GenBank/DDBJ whole genome shotgun (WGS) entry which is preliminary data.</text>
</comment>
<reference evidence="3 4" key="1">
    <citation type="submission" date="2016-01" db="EMBL/GenBank/DDBJ databases">
        <title>Genome sequencing of Roseivirga spongicola UST030701-084.</title>
        <authorList>
            <person name="Selvaratnam C."/>
            <person name="Thevarajoo S."/>
            <person name="Goh K.M."/>
            <person name="Ee R."/>
            <person name="Chan K.-G."/>
            <person name="Chong C.S."/>
        </authorList>
    </citation>
    <scope>NUCLEOTIDE SEQUENCE [LARGE SCALE GENOMIC DNA]</scope>
    <source>
        <strain evidence="3 4">UST030701-084</strain>
    </source>
</reference>
<dbReference type="EMBL" id="LRPC01000001">
    <property type="protein sequence ID" value="KYG78172.1"/>
    <property type="molecule type" value="Genomic_DNA"/>
</dbReference>
<name>A0A150XHH6_9BACT</name>
<keyword evidence="2" id="KW-0732">Signal</keyword>
<dbReference type="RefSeq" id="WP_068217376.1">
    <property type="nucleotide sequence ID" value="NZ_CP139724.1"/>
</dbReference>
<protein>
    <recommendedName>
        <fullName evidence="5">CcmD family protein</fullName>
    </recommendedName>
</protein>
<feature type="signal peptide" evidence="2">
    <location>
        <begin position="1"/>
        <end position="18"/>
    </location>
</feature>
<dbReference type="Pfam" id="PF20077">
    <property type="entry name" value="CcmD_alt"/>
    <property type="match status" value="1"/>
</dbReference>
<dbReference type="Proteomes" id="UP000075606">
    <property type="component" value="Unassembled WGS sequence"/>
</dbReference>
<keyword evidence="4" id="KW-1185">Reference proteome</keyword>
<dbReference type="OrthoDB" id="886941at2"/>
<dbReference type="AlphaFoldDB" id="A0A150XHH6"/>
<keyword evidence="1" id="KW-0812">Transmembrane</keyword>
<evidence type="ECO:0000313" key="4">
    <source>
        <dbReference type="Proteomes" id="UP000075606"/>
    </source>
</evidence>
<evidence type="ECO:0000256" key="2">
    <source>
        <dbReference type="SAM" id="SignalP"/>
    </source>
</evidence>
<organism evidence="3 4">
    <name type="scientific">Roseivirga spongicola</name>
    <dbReference type="NCBI Taxonomy" id="333140"/>
    <lineage>
        <taxon>Bacteria</taxon>
        <taxon>Pseudomonadati</taxon>
        <taxon>Bacteroidota</taxon>
        <taxon>Cytophagia</taxon>
        <taxon>Cytophagales</taxon>
        <taxon>Roseivirgaceae</taxon>
        <taxon>Roseivirga</taxon>
    </lineage>
</organism>
<evidence type="ECO:0000313" key="3">
    <source>
        <dbReference type="EMBL" id="KYG78172.1"/>
    </source>
</evidence>
<keyword evidence="1" id="KW-1133">Transmembrane helix</keyword>
<accession>A0A150XHH6</accession>
<proteinExistence type="predicted"/>
<keyword evidence="1" id="KW-0472">Membrane</keyword>
<evidence type="ECO:0000256" key="1">
    <source>
        <dbReference type="SAM" id="Phobius"/>
    </source>
</evidence>
<feature type="transmembrane region" description="Helical" evidence="1">
    <location>
        <begin position="47"/>
        <end position="67"/>
    </location>
</feature>
<evidence type="ECO:0008006" key="5">
    <source>
        <dbReference type="Google" id="ProtNLM"/>
    </source>
</evidence>
<gene>
    <name evidence="3" type="ORF">AWW68_05230</name>
</gene>
<feature type="chain" id="PRO_5007574723" description="CcmD family protein" evidence="2">
    <location>
        <begin position="19"/>
        <end position="86"/>
    </location>
</feature>
<sequence>MKKYLIIFLLFLSLSAFAQDGAYSITDKDYGNTSVEMADSMRSNGKIYVVVAVVMTVFIGLIGYTIVVDRKISKIEREVFTEKVNS</sequence>